<protein>
    <submittedName>
        <fullName evidence="1">Uncharacterized protein</fullName>
    </submittedName>
</protein>
<dbReference type="AlphaFoldDB" id="A0A9J6PA36"/>
<organism evidence="1 2">
    <name type="scientific">Oceanirhabdus seepicola</name>
    <dbReference type="NCBI Taxonomy" id="2828781"/>
    <lineage>
        <taxon>Bacteria</taxon>
        <taxon>Bacillati</taxon>
        <taxon>Bacillota</taxon>
        <taxon>Clostridia</taxon>
        <taxon>Eubacteriales</taxon>
        <taxon>Clostridiaceae</taxon>
        <taxon>Oceanirhabdus</taxon>
    </lineage>
</organism>
<reference evidence="1" key="2">
    <citation type="submission" date="2021-04" db="EMBL/GenBank/DDBJ databases">
        <authorList>
            <person name="Dong X."/>
        </authorList>
    </citation>
    <scope>NUCLEOTIDE SEQUENCE</scope>
    <source>
        <strain evidence="1">ZWT</strain>
    </source>
</reference>
<dbReference type="Gene3D" id="3.40.50.720">
    <property type="entry name" value="NAD(P)-binding Rossmann-like Domain"/>
    <property type="match status" value="1"/>
</dbReference>
<comment type="caution">
    <text evidence="1">The sequence shown here is derived from an EMBL/GenBank/DDBJ whole genome shotgun (WGS) entry which is preliminary data.</text>
</comment>
<keyword evidence="2" id="KW-1185">Reference proteome</keyword>
<sequence length="395" mass="46167">MTNKRNFAWPVTIMPYEDYIALKECVEKHRDLLINKEIIIFGAGIRGSLFCKLMEKFGYNQLLFCDNNPDKCGGYINQYEIHSPELIEEKRDNAIVLISVENGYSIEKQLEKSGYIKNKTYFFVESLIYPSYIEEFFRIDPIEILFLGDCGLSQISINDTNHNNLGHMIKNSFGEKRAKVLAMHGMGIRSYYNILKGQLHLGIIPKVVGLMVNFEVFTGKHHLLPRTQHVNLFGKILDDLQNPEFELVEYHQLIEERFNNFKLDVSSNYQGDHLENNRRMVLRMNYMYNIKKNTEDMEYLIKILELCKDKGIRVLPFIPPVNYEYAFECIGEKFKVAYDTNCEKMKAWVREQGDELLDLSYILGSEYFADPKTIDETANAKGRQMILEEFLKALK</sequence>
<accession>A0A9J6PA36</accession>
<reference evidence="1" key="1">
    <citation type="journal article" date="2021" name="mSystems">
        <title>Bacteria and Archaea Synergistically Convert Glycine Betaine to Biogenic Methane in the Formosa Cold Seep of the South China Sea.</title>
        <authorList>
            <person name="Li L."/>
            <person name="Zhang W."/>
            <person name="Zhang S."/>
            <person name="Song L."/>
            <person name="Sun Q."/>
            <person name="Zhang H."/>
            <person name="Xiang H."/>
            <person name="Dong X."/>
        </authorList>
    </citation>
    <scope>NUCLEOTIDE SEQUENCE</scope>
    <source>
        <strain evidence="1">ZWT</strain>
    </source>
</reference>
<proteinExistence type="predicted"/>
<evidence type="ECO:0000313" key="1">
    <source>
        <dbReference type="EMBL" id="MCM1992625.1"/>
    </source>
</evidence>
<dbReference type="EMBL" id="JAGSOJ010000007">
    <property type="protein sequence ID" value="MCM1992625.1"/>
    <property type="molecule type" value="Genomic_DNA"/>
</dbReference>
<evidence type="ECO:0000313" key="2">
    <source>
        <dbReference type="Proteomes" id="UP001056429"/>
    </source>
</evidence>
<dbReference type="RefSeq" id="WP_250861802.1">
    <property type="nucleotide sequence ID" value="NZ_JAGSOJ010000007.1"/>
</dbReference>
<name>A0A9J6PA36_9CLOT</name>
<dbReference type="Proteomes" id="UP001056429">
    <property type="component" value="Unassembled WGS sequence"/>
</dbReference>
<dbReference type="InterPro" id="IPR029063">
    <property type="entry name" value="SAM-dependent_MTases_sf"/>
</dbReference>
<dbReference type="SUPFAM" id="SSF53335">
    <property type="entry name" value="S-adenosyl-L-methionine-dependent methyltransferases"/>
    <property type="match status" value="1"/>
</dbReference>
<gene>
    <name evidence="1" type="ORF">KDK92_23160</name>
</gene>